<dbReference type="PROSITE" id="PS51257">
    <property type="entry name" value="PROKAR_LIPOPROTEIN"/>
    <property type="match status" value="1"/>
</dbReference>
<dbReference type="Proteomes" id="UP000234211">
    <property type="component" value="Unassembled WGS sequence"/>
</dbReference>
<accession>A0A2H1YGJ1</accession>
<organism evidence="1 2">
    <name type="scientific">Tenacibaculum piscium</name>
    <dbReference type="NCBI Taxonomy" id="1458515"/>
    <lineage>
        <taxon>Bacteria</taxon>
        <taxon>Pseudomonadati</taxon>
        <taxon>Bacteroidota</taxon>
        <taxon>Flavobacteriia</taxon>
        <taxon>Flavobacteriales</taxon>
        <taxon>Flavobacteriaceae</taxon>
        <taxon>Tenacibaculum</taxon>
    </lineage>
</organism>
<proteinExistence type="predicted"/>
<dbReference type="RefSeq" id="WP_101917114.1">
    <property type="nucleotide sequence ID" value="NZ_JAJGWT010000007.1"/>
</dbReference>
<dbReference type="OrthoDB" id="9785180at2"/>
<protein>
    <recommendedName>
        <fullName evidence="3">Peptidylprolyl isomerase</fullName>
    </recommendedName>
</protein>
<gene>
    <name evidence="1" type="ORF">TNO020_260051</name>
</gene>
<evidence type="ECO:0000313" key="2">
    <source>
        <dbReference type="Proteomes" id="UP000234211"/>
    </source>
</evidence>
<name>A0A2H1YGJ1_9FLAO</name>
<dbReference type="EMBL" id="OENF01000019">
    <property type="protein sequence ID" value="SOS74624.1"/>
    <property type="molecule type" value="Genomic_DNA"/>
</dbReference>
<keyword evidence="2" id="KW-1185">Reference proteome</keyword>
<evidence type="ECO:0008006" key="3">
    <source>
        <dbReference type="Google" id="ProtNLM"/>
    </source>
</evidence>
<sequence>MNNIQKIEKIILLFISVFIVSCDFISLKTQKQTQHTPIATVYNKNLYKKDIQELVPKNISKKDSLIVVKGLIYSWAKQELLLTKAVENISDVNTEKIENLVNSYKKSLYINGYKERLIKQQLDTVVSEEAITLYYQKNKENFKLNQELLQFEYVYFGKDFLDKKETIKNFKSTKEEDREELERHLLNFKSYRLQDTTWVPFSTLKKMIPPFRTKTKEGLLKISKFVQKEDSLGVYLVAVKNRLPINATAPLTFVSPRIKQIILHKRKLELIRDIEKTLINDAIQNKNFKEY</sequence>
<dbReference type="AlphaFoldDB" id="A0A2H1YGJ1"/>
<reference evidence="2" key="1">
    <citation type="submission" date="2017-11" db="EMBL/GenBank/DDBJ databases">
        <authorList>
            <person name="Duchaud E."/>
        </authorList>
    </citation>
    <scope>NUCLEOTIDE SEQUENCE [LARGE SCALE GENOMIC DNA]</scope>
    <source>
        <strain evidence="2">Tenacibaculum sp. TNO020</strain>
    </source>
</reference>
<evidence type="ECO:0000313" key="1">
    <source>
        <dbReference type="EMBL" id="SOS74624.1"/>
    </source>
</evidence>